<dbReference type="Gene3D" id="1.20.5.190">
    <property type="match status" value="3"/>
</dbReference>
<dbReference type="GO" id="GO:0005516">
    <property type="term" value="F:calmodulin binding"/>
    <property type="evidence" value="ECO:0007669"/>
    <property type="project" value="TreeGrafter"/>
</dbReference>
<dbReference type="FunFam" id="1.20.5.190:FF:000015">
    <property type="entry name" value="IQ motif containing F5"/>
    <property type="match status" value="1"/>
</dbReference>
<dbReference type="AlphaFoldDB" id="A0A6B0R0K3"/>
<dbReference type="EMBL" id="VBQZ03000015">
    <property type="protein sequence ID" value="MXQ83060.1"/>
    <property type="molecule type" value="Genomic_DNA"/>
</dbReference>
<feature type="compositionally biased region" description="Polar residues" evidence="7">
    <location>
        <begin position="1"/>
        <end position="18"/>
    </location>
</feature>
<dbReference type="PANTHER" id="PTHR21633:SF4">
    <property type="entry name" value="IQ DOMAIN-CONTAINING PROTEIN F2"/>
    <property type="match status" value="1"/>
</dbReference>
<gene>
    <name evidence="8" type="ORF">E5288_WYG018758</name>
</gene>
<keyword evidence="9" id="KW-1185">Reference proteome</keyword>
<dbReference type="SMART" id="SM00015">
    <property type="entry name" value="IQ"/>
    <property type="match status" value="8"/>
</dbReference>
<accession>A0A6B0R0K3</accession>
<keyword evidence="3" id="KW-0689">Ribosomal protein</keyword>
<dbReference type="GO" id="GO:1990904">
    <property type="term" value="C:ribonucleoprotein complex"/>
    <property type="evidence" value="ECO:0007669"/>
    <property type="project" value="UniProtKB-KW"/>
</dbReference>
<name>A0A6B0R0K3_9CETA</name>
<dbReference type="GO" id="GO:0005840">
    <property type="term" value="C:ribosome"/>
    <property type="evidence" value="ECO:0007669"/>
    <property type="project" value="UniProtKB-KW"/>
</dbReference>
<evidence type="ECO:0000256" key="4">
    <source>
        <dbReference type="ARBA" id="ARBA00023274"/>
    </source>
</evidence>
<comment type="similarity">
    <text evidence="1">Belongs to the eukaryotic ribosomal protein eS7 family.</text>
</comment>
<reference evidence="8" key="1">
    <citation type="submission" date="2019-10" db="EMBL/GenBank/DDBJ databases">
        <title>The sequence and de novo assembly of the wild yak genome.</title>
        <authorList>
            <person name="Liu Y."/>
        </authorList>
    </citation>
    <scope>NUCLEOTIDE SEQUENCE [LARGE SCALE GENOMIC DNA]</scope>
    <source>
        <strain evidence="8">WY2019</strain>
    </source>
</reference>
<evidence type="ECO:0000256" key="2">
    <source>
        <dbReference type="ARBA" id="ARBA00022737"/>
    </source>
</evidence>
<sequence length="530" mass="62256">MAVSSSTILPASAKTNGAATREGYEHLNHCPKTMGSKCSPEPEPEPDNDDLEKERKRKLLLAKQRQIARMKAARKIQAWWRGTLVRRTLLAAALRAWMIQCWWRTVLWRKLYMRRKNLLKMYVMEEQAAVKLQSWVRMWQCHQHYCQVCNAENVDKTALMSMKVEKKKREKPPPSKPKTSPSKPKALPKKEGEEQKTIKIQAWWRGTLVCRTLLHAALRACIIQYWWRQRLEGLLEKKRSSVLENYTWGKWAVVKLQSWVRMWHTRLCYCRLLQAARIIQVCWSDYCVTWRSSAGNTLSVAQRRILPKPTQKTIQKNKQKHPRSCSLTTVHDVILEDLVSPSEITGKRICKKLNGSWLIKVHLDKTQQNNVEHKVETFSGVYLGKQINEGTIKRQAMGVRFCKTKNGRRVIAAKKIQAWWRGTLVRRTLLHAALSTWIIQSWWRLTKDRLLQKKRRAALSDYALRERAVVKLQSLVRMWRIHWRYCQVLNAIYVIQCHWQCHNCQTCALLRGHCVVTATHLQFHIEIINP</sequence>
<dbReference type="InterPro" id="IPR000048">
    <property type="entry name" value="IQ_motif_EF-hand-BS"/>
</dbReference>
<dbReference type="GO" id="GO:0003735">
    <property type="term" value="F:structural constituent of ribosome"/>
    <property type="evidence" value="ECO:0007669"/>
    <property type="project" value="InterPro"/>
</dbReference>
<feature type="compositionally biased region" description="Acidic residues" evidence="7">
    <location>
        <begin position="42"/>
        <end position="51"/>
    </location>
</feature>
<dbReference type="Pfam" id="PF01251">
    <property type="entry name" value="Ribosomal_S7e"/>
    <property type="match status" value="1"/>
</dbReference>
<protein>
    <recommendedName>
        <fullName evidence="5">Small ribosomal subunit protein eS7</fullName>
    </recommendedName>
    <alternativeName>
        <fullName evidence="6">40S ribosomal protein S7</fullName>
    </alternativeName>
</protein>
<evidence type="ECO:0000313" key="8">
    <source>
        <dbReference type="EMBL" id="MXQ83060.1"/>
    </source>
</evidence>
<dbReference type="GO" id="GO:0006412">
    <property type="term" value="P:translation"/>
    <property type="evidence" value="ECO:0007669"/>
    <property type="project" value="InterPro"/>
</dbReference>
<evidence type="ECO:0000256" key="3">
    <source>
        <dbReference type="ARBA" id="ARBA00022980"/>
    </source>
</evidence>
<keyword evidence="4" id="KW-0687">Ribonucleoprotein</keyword>
<evidence type="ECO:0000256" key="7">
    <source>
        <dbReference type="SAM" id="MobiDB-lite"/>
    </source>
</evidence>
<dbReference type="PROSITE" id="PS50096">
    <property type="entry name" value="IQ"/>
    <property type="match status" value="2"/>
</dbReference>
<feature type="region of interest" description="Disordered" evidence="7">
    <location>
        <begin position="164"/>
        <end position="193"/>
    </location>
</feature>
<evidence type="ECO:0000256" key="5">
    <source>
        <dbReference type="ARBA" id="ARBA00035279"/>
    </source>
</evidence>
<keyword evidence="2" id="KW-0677">Repeat</keyword>
<proteinExistence type="inferred from homology"/>
<dbReference type="InterPro" id="IPR039887">
    <property type="entry name" value="IQCF"/>
</dbReference>
<dbReference type="Pfam" id="PF00612">
    <property type="entry name" value="IQ"/>
    <property type="match status" value="5"/>
</dbReference>
<dbReference type="CDD" id="cd23766">
    <property type="entry name" value="IQCG"/>
    <property type="match status" value="1"/>
</dbReference>
<dbReference type="Proteomes" id="UP000322234">
    <property type="component" value="Unassembled WGS sequence"/>
</dbReference>
<evidence type="ECO:0000256" key="1">
    <source>
        <dbReference type="ARBA" id="ARBA00007820"/>
    </source>
</evidence>
<organism evidence="8 9">
    <name type="scientific">Bos mutus</name>
    <name type="common">wild yak</name>
    <dbReference type="NCBI Taxonomy" id="72004"/>
    <lineage>
        <taxon>Eukaryota</taxon>
        <taxon>Metazoa</taxon>
        <taxon>Chordata</taxon>
        <taxon>Craniata</taxon>
        <taxon>Vertebrata</taxon>
        <taxon>Euteleostomi</taxon>
        <taxon>Mammalia</taxon>
        <taxon>Eutheria</taxon>
        <taxon>Laurasiatheria</taxon>
        <taxon>Artiodactyla</taxon>
        <taxon>Ruminantia</taxon>
        <taxon>Pecora</taxon>
        <taxon>Bovidae</taxon>
        <taxon>Bovinae</taxon>
        <taxon>Bos</taxon>
    </lineage>
</organism>
<comment type="caution">
    <text evidence="8">The sequence shown here is derived from an EMBL/GenBank/DDBJ whole genome shotgun (WGS) entry which is preliminary data.</text>
</comment>
<evidence type="ECO:0000256" key="6">
    <source>
        <dbReference type="ARBA" id="ARBA00035404"/>
    </source>
</evidence>
<dbReference type="FunFam" id="1.20.5.190:FF:000014">
    <property type="entry name" value="IQ motif containing F5"/>
    <property type="match status" value="2"/>
</dbReference>
<evidence type="ECO:0000313" key="9">
    <source>
        <dbReference type="Proteomes" id="UP000322234"/>
    </source>
</evidence>
<dbReference type="PANTHER" id="PTHR21633">
    <property type="entry name" value="IQ MOTIF CONTAINING F"/>
    <property type="match status" value="1"/>
</dbReference>
<dbReference type="InterPro" id="IPR000554">
    <property type="entry name" value="Ribosomal_eS7"/>
</dbReference>
<feature type="region of interest" description="Disordered" evidence="7">
    <location>
        <begin position="1"/>
        <end position="52"/>
    </location>
</feature>